<dbReference type="SUPFAM" id="SSF55424">
    <property type="entry name" value="FAD/NAD-linked reductases, dimerisation (C-terminal) domain"/>
    <property type="match status" value="1"/>
</dbReference>
<evidence type="ECO:0000256" key="4">
    <source>
        <dbReference type="ARBA" id="ARBA00022827"/>
    </source>
</evidence>
<feature type="region of interest" description="Disordered" evidence="10">
    <location>
        <begin position="472"/>
        <end position="538"/>
    </location>
</feature>
<comment type="caution">
    <text evidence="13">The sequence shown here is derived from an EMBL/GenBank/DDBJ whole genome shotgun (WGS) entry which is preliminary data.</text>
</comment>
<keyword evidence="7" id="KW-1015">Disulfide bond</keyword>
<organism evidence="13 14">
    <name type="scientific">Natrialba asiatica (strain ATCC 700177 / DSM 12278 / JCM 9576 / FERM P-10747 / NBRC 102637 / 172P1)</name>
    <dbReference type="NCBI Taxonomy" id="29540"/>
    <lineage>
        <taxon>Archaea</taxon>
        <taxon>Methanobacteriati</taxon>
        <taxon>Methanobacteriota</taxon>
        <taxon>Stenosarchaea group</taxon>
        <taxon>Halobacteria</taxon>
        <taxon>Halobacteriales</taxon>
        <taxon>Natrialbaceae</taxon>
        <taxon>Natrialba</taxon>
    </lineage>
</organism>
<evidence type="ECO:0000259" key="11">
    <source>
        <dbReference type="Pfam" id="PF02852"/>
    </source>
</evidence>
<keyword evidence="4 9" id="KW-0274">FAD</keyword>
<dbReference type="EMBL" id="AOIO01000007">
    <property type="protein sequence ID" value="ELZ05550.1"/>
    <property type="molecule type" value="Genomic_DNA"/>
</dbReference>
<dbReference type="InterPro" id="IPR001100">
    <property type="entry name" value="Pyr_nuc-diS_OxRdtase"/>
</dbReference>
<accession>M0B430</accession>
<dbReference type="NCBIfam" id="NF004946">
    <property type="entry name" value="PRK06292.2-4"/>
    <property type="match status" value="1"/>
</dbReference>
<keyword evidence="3 9" id="KW-0285">Flavoprotein</keyword>
<evidence type="ECO:0000256" key="6">
    <source>
        <dbReference type="ARBA" id="ARBA00023027"/>
    </source>
</evidence>
<feature type="domain" description="FAD/NAD(P)-binding" evidence="12">
    <location>
        <begin position="9"/>
        <end position="336"/>
    </location>
</feature>
<feature type="domain" description="Pyridine nucleotide-disulphide oxidoreductase dimerisation" evidence="11">
    <location>
        <begin position="357"/>
        <end position="464"/>
    </location>
</feature>
<protein>
    <submittedName>
        <fullName evidence="13">Dihydrolipoamide dehydrogenase</fullName>
        <ecNumber evidence="13">1.8.1.4</ecNumber>
    </submittedName>
</protein>
<name>M0B430_NATA1</name>
<evidence type="ECO:0000313" key="13">
    <source>
        <dbReference type="EMBL" id="ELZ05550.1"/>
    </source>
</evidence>
<dbReference type="GO" id="GO:0006103">
    <property type="term" value="P:2-oxoglutarate metabolic process"/>
    <property type="evidence" value="ECO:0007669"/>
    <property type="project" value="TreeGrafter"/>
</dbReference>
<keyword evidence="14" id="KW-1185">Reference proteome</keyword>
<dbReference type="Gene3D" id="3.50.50.60">
    <property type="entry name" value="FAD/NAD(P)-binding domain"/>
    <property type="match status" value="2"/>
</dbReference>
<evidence type="ECO:0000256" key="10">
    <source>
        <dbReference type="SAM" id="MobiDB-lite"/>
    </source>
</evidence>
<evidence type="ECO:0000259" key="12">
    <source>
        <dbReference type="Pfam" id="PF07992"/>
    </source>
</evidence>
<dbReference type="InterPro" id="IPR004099">
    <property type="entry name" value="Pyr_nucl-diS_OxRdtase_dimer"/>
</dbReference>
<dbReference type="OrthoDB" id="27922at2157"/>
<dbReference type="PANTHER" id="PTHR22912:SF217">
    <property type="entry name" value="DIHYDROLIPOYL DEHYDROGENASE"/>
    <property type="match status" value="1"/>
</dbReference>
<dbReference type="eggNOG" id="arCOG01068">
    <property type="taxonomic scope" value="Archaea"/>
</dbReference>
<dbReference type="Pfam" id="PF02852">
    <property type="entry name" value="Pyr_redox_dim"/>
    <property type="match status" value="1"/>
</dbReference>
<gene>
    <name evidence="13" type="ORF">C481_02487</name>
</gene>
<dbReference type="SUPFAM" id="SSF51905">
    <property type="entry name" value="FAD/NAD(P)-binding domain"/>
    <property type="match status" value="1"/>
</dbReference>
<sequence length="538" mass="58688">METDIAEFDFLVVGSGSGLDVASAAANRGQSVAVVEKGPLGGTCLNRGCIPSKKLLYHAEVRQTIERADEFGIDAEVAGVDFAEIVREVNEDVSGSSDSIYRGVQASEQHTLFEGECRFVDDRAVELVDGPDAGARARADTVLIAAGTRPAIPPIEGIDTVDFLTSRDALQLETPPDHLVIVGGGYIAAELAHFFGTFGSDVSIVGRRQYLLPESDEDSAAALTERYDERFDVHTGYEAVAASQSGEDVTIEARPYPPAWDDPSARDPVTVTGDTVLVAAGRQPNSDTLNLGATGVETDEFGFIETDEYLRTTADGIWALGDIVGEFLLKHNANHEARAVVRNLFGDELEPVDYTAMPFAVFCSPEVAGVGVHEQTLREADREYATRTYRYEDTARGQAMHAEGFVKVIAEPDGGLLGCHIVGPEASNLIEEVVVAMTAGTGSVWDIRESVHIHPALSEVVDRAFAGQFTRHGGTHEHHHRHQHDHDHDHDHDRDHDHAHEHQRSRDHSDHEREHSNHQHGHDHEGHRGDHGHDQQSD</sequence>
<comment type="cofactor">
    <cofactor evidence="1">
        <name>FAD</name>
        <dbReference type="ChEBI" id="CHEBI:57692"/>
    </cofactor>
</comment>
<dbReference type="PIRSF" id="PIRSF000350">
    <property type="entry name" value="Mercury_reductase_MerA"/>
    <property type="match status" value="1"/>
</dbReference>
<comment type="similarity">
    <text evidence="2 9">Belongs to the class-I pyridine nucleotide-disulfide oxidoreductase family.</text>
</comment>
<dbReference type="Proteomes" id="UP000011554">
    <property type="component" value="Unassembled WGS sequence"/>
</dbReference>
<keyword evidence="6" id="KW-0520">NAD</keyword>
<dbReference type="STRING" id="29540.C481_02487"/>
<evidence type="ECO:0000256" key="8">
    <source>
        <dbReference type="ARBA" id="ARBA00023284"/>
    </source>
</evidence>
<dbReference type="InterPro" id="IPR016156">
    <property type="entry name" value="FAD/NAD-linked_Rdtase_dimer_sf"/>
</dbReference>
<dbReference type="InterPro" id="IPR023753">
    <property type="entry name" value="FAD/NAD-binding_dom"/>
</dbReference>
<dbReference type="EC" id="1.8.1.4" evidence="13"/>
<dbReference type="PRINTS" id="PR00368">
    <property type="entry name" value="FADPNR"/>
</dbReference>
<evidence type="ECO:0000256" key="5">
    <source>
        <dbReference type="ARBA" id="ARBA00023002"/>
    </source>
</evidence>
<dbReference type="PANTHER" id="PTHR22912">
    <property type="entry name" value="DISULFIDE OXIDOREDUCTASE"/>
    <property type="match status" value="1"/>
</dbReference>
<dbReference type="AlphaFoldDB" id="M0B430"/>
<evidence type="ECO:0000256" key="3">
    <source>
        <dbReference type="ARBA" id="ARBA00022630"/>
    </source>
</evidence>
<dbReference type="GO" id="GO:0050660">
    <property type="term" value="F:flavin adenine dinucleotide binding"/>
    <property type="evidence" value="ECO:0007669"/>
    <property type="project" value="TreeGrafter"/>
</dbReference>
<evidence type="ECO:0000256" key="9">
    <source>
        <dbReference type="RuleBase" id="RU003691"/>
    </source>
</evidence>
<dbReference type="PROSITE" id="PS00076">
    <property type="entry name" value="PYRIDINE_REDOX_1"/>
    <property type="match status" value="1"/>
</dbReference>
<evidence type="ECO:0000256" key="1">
    <source>
        <dbReference type="ARBA" id="ARBA00001974"/>
    </source>
</evidence>
<evidence type="ECO:0000256" key="7">
    <source>
        <dbReference type="ARBA" id="ARBA00023157"/>
    </source>
</evidence>
<dbReference type="PATRIC" id="fig|29540.5.peg.511"/>
<dbReference type="PRINTS" id="PR00411">
    <property type="entry name" value="PNDRDTASEI"/>
</dbReference>
<evidence type="ECO:0000256" key="2">
    <source>
        <dbReference type="ARBA" id="ARBA00007532"/>
    </source>
</evidence>
<feature type="compositionally biased region" description="Basic and acidic residues" evidence="10">
    <location>
        <begin position="484"/>
        <end position="538"/>
    </location>
</feature>
<reference evidence="13 14" key="1">
    <citation type="journal article" date="2014" name="PLoS Genet.">
        <title>Phylogenetically driven sequencing of extremely halophilic archaea reveals strategies for static and dynamic osmo-response.</title>
        <authorList>
            <person name="Becker E.A."/>
            <person name="Seitzer P.M."/>
            <person name="Tritt A."/>
            <person name="Larsen D."/>
            <person name="Krusor M."/>
            <person name="Yao A.I."/>
            <person name="Wu D."/>
            <person name="Madern D."/>
            <person name="Eisen J.A."/>
            <person name="Darling A.E."/>
            <person name="Facciotti M.T."/>
        </authorList>
    </citation>
    <scope>NUCLEOTIDE SEQUENCE [LARGE SCALE GENOMIC DNA]</scope>
    <source>
        <strain evidence="13 14">DSM 12278</strain>
    </source>
</reference>
<keyword evidence="5 9" id="KW-0560">Oxidoreductase</keyword>
<dbReference type="InterPro" id="IPR050151">
    <property type="entry name" value="Class-I_Pyr_Nuc-Dis_Oxidored"/>
</dbReference>
<evidence type="ECO:0000313" key="14">
    <source>
        <dbReference type="Proteomes" id="UP000011554"/>
    </source>
</evidence>
<dbReference type="Pfam" id="PF07992">
    <property type="entry name" value="Pyr_redox_2"/>
    <property type="match status" value="1"/>
</dbReference>
<dbReference type="GO" id="GO:0004148">
    <property type="term" value="F:dihydrolipoyl dehydrogenase (NADH) activity"/>
    <property type="evidence" value="ECO:0007669"/>
    <property type="project" value="UniProtKB-EC"/>
</dbReference>
<dbReference type="RefSeq" id="WP_006107299.1">
    <property type="nucleotide sequence ID" value="NZ_AOIO01000007.1"/>
</dbReference>
<proteinExistence type="inferred from homology"/>
<dbReference type="InterPro" id="IPR012999">
    <property type="entry name" value="Pyr_OxRdtase_I_AS"/>
</dbReference>
<dbReference type="InterPro" id="IPR036188">
    <property type="entry name" value="FAD/NAD-bd_sf"/>
</dbReference>
<keyword evidence="8 9" id="KW-0676">Redox-active center</keyword>
<dbReference type="Gene3D" id="3.30.390.30">
    <property type="match status" value="1"/>
</dbReference>